<dbReference type="InterPro" id="IPR003812">
    <property type="entry name" value="Fido"/>
</dbReference>
<dbReference type="Proteomes" id="UP000598360">
    <property type="component" value="Unassembled WGS sequence"/>
</dbReference>
<sequence length="125" mass="13569">MLYLTLPELLHIAERTLGGEPSVHEHGLLQSALRWPQPTAFEAAAYVSLDKKAATLLHSLARNHALVDGNKRLSLAATIAFLGVNGRRLTLSNDQAYELIMAVAAGELDDVTGIAERLKDSTEPR</sequence>
<dbReference type="InterPro" id="IPR053737">
    <property type="entry name" value="Type_II_TA_Toxin"/>
</dbReference>
<evidence type="ECO:0000259" key="1">
    <source>
        <dbReference type="PROSITE" id="PS51459"/>
    </source>
</evidence>
<proteinExistence type="predicted"/>
<feature type="domain" description="Fido" evidence="1">
    <location>
        <begin position="4"/>
        <end position="120"/>
    </location>
</feature>
<dbReference type="AlphaFoldDB" id="A0A929B760"/>
<keyword evidence="3" id="KW-1185">Reference proteome</keyword>
<evidence type="ECO:0000313" key="3">
    <source>
        <dbReference type="Proteomes" id="UP000598360"/>
    </source>
</evidence>
<dbReference type="EMBL" id="JADEYC010000001">
    <property type="protein sequence ID" value="MBE9372838.1"/>
    <property type="molecule type" value="Genomic_DNA"/>
</dbReference>
<dbReference type="RefSeq" id="WP_193926298.1">
    <property type="nucleotide sequence ID" value="NZ_JADEYC010000001.1"/>
</dbReference>
<dbReference type="PANTHER" id="PTHR39426:SF1">
    <property type="entry name" value="HOMOLOGY TO DEATH-ON-CURING PROTEIN OF PHAGE P1"/>
    <property type="match status" value="1"/>
</dbReference>
<dbReference type="Pfam" id="PF02661">
    <property type="entry name" value="Fic"/>
    <property type="match status" value="1"/>
</dbReference>
<protein>
    <submittedName>
        <fullName evidence="2">Type II toxin-antitoxin system death-on-curing family toxin</fullName>
    </submittedName>
</protein>
<dbReference type="PROSITE" id="PS51459">
    <property type="entry name" value="FIDO"/>
    <property type="match status" value="1"/>
</dbReference>
<comment type="caution">
    <text evidence="2">The sequence shown here is derived from an EMBL/GenBank/DDBJ whole genome shotgun (WGS) entry which is preliminary data.</text>
</comment>
<dbReference type="PANTHER" id="PTHR39426">
    <property type="entry name" value="HOMOLOGY TO DEATH-ON-CURING PROTEIN OF PHAGE P1"/>
    <property type="match status" value="1"/>
</dbReference>
<dbReference type="NCBIfam" id="TIGR01550">
    <property type="entry name" value="DOC_P1"/>
    <property type="match status" value="1"/>
</dbReference>
<reference evidence="2" key="1">
    <citation type="submission" date="2020-10" db="EMBL/GenBank/DDBJ databases">
        <title>Diversity and distribution of actinomycetes associated with coral in the coast of Hainan.</title>
        <authorList>
            <person name="Li F."/>
        </authorList>
    </citation>
    <scope>NUCLEOTIDE SEQUENCE</scope>
    <source>
        <strain evidence="2">HNM0983</strain>
    </source>
</reference>
<gene>
    <name evidence="2" type="ORF">IQ251_00080</name>
</gene>
<dbReference type="Gene3D" id="1.20.120.1870">
    <property type="entry name" value="Fic/DOC protein, Fido domain"/>
    <property type="match status" value="1"/>
</dbReference>
<organism evidence="2 3">
    <name type="scientific">Saccharopolyspora montiporae</name>
    <dbReference type="NCBI Taxonomy" id="2781240"/>
    <lineage>
        <taxon>Bacteria</taxon>
        <taxon>Bacillati</taxon>
        <taxon>Actinomycetota</taxon>
        <taxon>Actinomycetes</taxon>
        <taxon>Pseudonocardiales</taxon>
        <taxon>Pseudonocardiaceae</taxon>
        <taxon>Saccharopolyspora</taxon>
    </lineage>
</organism>
<name>A0A929B760_9PSEU</name>
<dbReference type="GO" id="GO:0016301">
    <property type="term" value="F:kinase activity"/>
    <property type="evidence" value="ECO:0007669"/>
    <property type="project" value="InterPro"/>
</dbReference>
<accession>A0A929B760</accession>
<dbReference type="InterPro" id="IPR006440">
    <property type="entry name" value="Doc"/>
</dbReference>
<evidence type="ECO:0000313" key="2">
    <source>
        <dbReference type="EMBL" id="MBE9372838.1"/>
    </source>
</evidence>